<dbReference type="OrthoDB" id="3852429at2"/>
<accession>A0A0K9XDL0</accession>
<dbReference type="PATRIC" id="fig|1678637.3.peg.4046"/>
<comment type="caution">
    <text evidence="1">The sequence shown here is derived from an EMBL/GenBank/DDBJ whole genome shotgun (WGS) entry which is preliminary data.</text>
</comment>
<name>A0A0K9XDL0_9ACTN</name>
<dbReference type="AlphaFoldDB" id="A0A0K9XDL0"/>
<sequence length="147" mass="15502">MGGGTRSGRSAVEWLASAAPDPRACRREWERNPFGIALLPAGRVWDVLVVPAALGRPAAEILSRRTRRPGPALSDERARRVGFLVPPGTADRWVGTGVRGVGEGAWVVVPHPLRGVSQVRWLVPPDGSGALTDPGELEGALHVVAVG</sequence>
<evidence type="ECO:0000313" key="2">
    <source>
        <dbReference type="Proteomes" id="UP000037288"/>
    </source>
</evidence>
<organism evidence="1 2">
    <name type="scientific">Streptomyces caatingaensis</name>
    <dbReference type="NCBI Taxonomy" id="1678637"/>
    <lineage>
        <taxon>Bacteria</taxon>
        <taxon>Bacillati</taxon>
        <taxon>Actinomycetota</taxon>
        <taxon>Actinomycetes</taxon>
        <taxon>Kitasatosporales</taxon>
        <taxon>Streptomycetaceae</taxon>
        <taxon>Streptomyces</taxon>
    </lineage>
</organism>
<dbReference type="EMBL" id="LFXA01000011">
    <property type="protein sequence ID" value="KNB51176.1"/>
    <property type="molecule type" value="Genomic_DNA"/>
</dbReference>
<protein>
    <recommendedName>
        <fullName evidence="3">DNA primase/polymerase bifunctional N-terminal domain-containing protein</fullName>
    </recommendedName>
</protein>
<dbReference type="Proteomes" id="UP000037288">
    <property type="component" value="Unassembled WGS sequence"/>
</dbReference>
<keyword evidence="2" id="KW-1185">Reference proteome</keyword>
<evidence type="ECO:0008006" key="3">
    <source>
        <dbReference type="Google" id="ProtNLM"/>
    </source>
</evidence>
<dbReference type="RefSeq" id="WP_049717421.1">
    <property type="nucleotide sequence ID" value="NZ_LFXA01000011.1"/>
</dbReference>
<proteinExistence type="predicted"/>
<evidence type="ECO:0000313" key="1">
    <source>
        <dbReference type="EMBL" id="KNB51176.1"/>
    </source>
</evidence>
<dbReference type="STRING" id="1678637.AC230_18815"/>
<gene>
    <name evidence="1" type="ORF">AC230_18815</name>
</gene>
<reference evidence="2" key="1">
    <citation type="submission" date="2015-07" db="EMBL/GenBank/DDBJ databases">
        <title>Draft genome sequence of Streptomyces sp. CMAA 1322, a bacterium isolated from Caatinga biome, from dry forest semiarid of Brazil.</title>
        <authorList>
            <person name="Santos S.N."/>
            <person name="Gacesa R."/>
            <person name="Taketani R.G."/>
            <person name="Long P.F."/>
            <person name="Melo I.S."/>
        </authorList>
    </citation>
    <scope>NUCLEOTIDE SEQUENCE [LARGE SCALE GENOMIC DNA]</scope>
    <source>
        <strain evidence="2">CMAA 1322</strain>
    </source>
</reference>